<evidence type="ECO:0000259" key="9">
    <source>
        <dbReference type="PROSITE" id="PS51150"/>
    </source>
</evidence>
<feature type="chain" id="PRO_5035907423" description="Agouti domain-containing protein" evidence="8">
    <location>
        <begin position="24"/>
        <end position="145"/>
    </location>
</feature>
<dbReference type="EMBL" id="JAERUA010000003">
    <property type="protein sequence ID" value="KAI1901349.1"/>
    <property type="molecule type" value="Genomic_DNA"/>
</dbReference>
<comment type="subcellular location">
    <subcellularLocation>
        <location evidence="1">Secreted</location>
    </subcellularLocation>
</comment>
<reference evidence="10" key="1">
    <citation type="submission" date="2021-01" db="EMBL/GenBank/DDBJ databases">
        <authorList>
            <person name="Zahm M."/>
            <person name="Roques C."/>
            <person name="Cabau C."/>
            <person name="Klopp C."/>
            <person name="Donnadieu C."/>
            <person name="Jouanno E."/>
            <person name="Lampietro C."/>
            <person name="Louis A."/>
            <person name="Herpin A."/>
            <person name="Echchiki A."/>
            <person name="Berthelot C."/>
            <person name="Parey E."/>
            <person name="Roest-Crollius H."/>
            <person name="Braasch I."/>
            <person name="Postlethwait J."/>
            <person name="Bobe J."/>
            <person name="Montfort J."/>
            <person name="Bouchez O."/>
            <person name="Begum T."/>
            <person name="Mejri S."/>
            <person name="Adams A."/>
            <person name="Chen W.-J."/>
            <person name="Guiguen Y."/>
        </authorList>
    </citation>
    <scope>NUCLEOTIDE SEQUENCE</scope>
    <source>
        <tissue evidence="10">Blood</tissue>
    </source>
</reference>
<dbReference type="SMART" id="SM00792">
    <property type="entry name" value="Agouti"/>
    <property type="match status" value="1"/>
</dbReference>
<keyword evidence="4" id="KW-0960">Knottin</keyword>
<dbReference type="GO" id="GO:0007218">
    <property type="term" value="P:neuropeptide signaling pathway"/>
    <property type="evidence" value="ECO:0007669"/>
    <property type="project" value="TreeGrafter"/>
</dbReference>
<feature type="region of interest" description="Disordered" evidence="7">
    <location>
        <begin position="78"/>
        <end position="99"/>
    </location>
</feature>
<dbReference type="GO" id="GO:2000253">
    <property type="term" value="P:positive regulation of feeding behavior"/>
    <property type="evidence" value="ECO:0007669"/>
    <property type="project" value="TreeGrafter"/>
</dbReference>
<dbReference type="Proteomes" id="UP000829720">
    <property type="component" value="Unassembled WGS sequence"/>
</dbReference>
<dbReference type="GO" id="GO:0070996">
    <property type="term" value="F:type 1 melanocortin receptor binding"/>
    <property type="evidence" value="ECO:0007669"/>
    <property type="project" value="TreeGrafter"/>
</dbReference>
<dbReference type="Gene3D" id="4.10.760.10">
    <property type="entry name" value="Agouti domain"/>
    <property type="match status" value="1"/>
</dbReference>
<dbReference type="GO" id="GO:0008343">
    <property type="term" value="P:adult feeding behavior"/>
    <property type="evidence" value="ECO:0007669"/>
    <property type="project" value="TreeGrafter"/>
</dbReference>
<evidence type="ECO:0000256" key="5">
    <source>
        <dbReference type="ARBA" id="ARBA00023157"/>
    </source>
</evidence>
<evidence type="ECO:0000313" key="11">
    <source>
        <dbReference type="Proteomes" id="UP000829720"/>
    </source>
</evidence>
<dbReference type="SUPFAM" id="SSF57055">
    <property type="entry name" value="Agouti-related protein"/>
    <property type="match status" value="1"/>
</dbReference>
<feature type="signal peptide" evidence="8">
    <location>
        <begin position="1"/>
        <end position="23"/>
    </location>
</feature>
<evidence type="ECO:0000256" key="8">
    <source>
        <dbReference type="SAM" id="SignalP"/>
    </source>
</evidence>
<feature type="region of interest" description="Disordered" evidence="7">
    <location>
        <begin position="33"/>
        <end position="53"/>
    </location>
</feature>
<dbReference type="InterPro" id="IPR007733">
    <property type="entry name" value="Agouti"/>
</dbReference>
<dbReference type="OrthoDB" id="8717782at2759"/>
<dbReference type="PROSITE" id="PS51150">
    <property type="entry name" value="AGOUTI_2"/>
    <property type="match status" value="1"/>
</dbReference>
<keyword evidence="11" id="KW-1185">Reference proteome</keyword>
<evidence type="ECO:0000256" key="2">
    <source>
        <dbReference type="ARBA" id="ARBA00022525"/>
    </source>
</evidence>
<proteinExistence type="predicted"/>
<evidence type="ECO:0000256" key="3">
    <source>
        <dbReference type="ARBA" id="ARBA00022729"/>
    </source>
</evidence>
<organism evidence="10 11">
    <name type="scientific">Albula goreensis</name>
    <dbReference type="NCBI Taxonomy" id="1534307"/>
    <lineage>
        <taxon>Eukaryota</taxon>
        <taxon>Metazoa</taxon>
        <taxon>Chordata</taxon>
        <taxon>Craniata</taxon>
        <taxon>Vertebrata</taxon>
        <taxon>Euteleostomi</taxon>
        <taxon>Actinopterygii</taxon>
        <taxon>Neopterygii</taxon>
        <taxon>Teleostei</taxon>
        <taxon>Albuliformes</taxon>
        <taxon>Albulidae</taxon>
        <taxon>Albula</taxon>
    </lineage>
</organism>
<dbReference type="InterPro" id="IPR036836">
    <property type="entry name" value="Agouti_dom_sf"/>
</dbReference>
<feature type="compositionally biased region" description="Pro residues" evidence="7">
    <location>
        <begin position="89"/>
        <end position="99"/>
    </location>
</feature>
<keyword evidence="5 6" id="KW-1015">Disulfide bond</keyword>
<dbReference type="Pfam" id="PF05039">
    <property type="entry name" value="Agouti"/>
    <property type="match status" value="1"/>
</dbReference>
<name>A0A8T3DVE1_9TELE</name>
<evidence type="ECO:0000256" key="4">
    <source>
        <dbReference type="ARBA" id="ARBA00022854"/>
    </source>
</evidence>
<evidence type="ECO:0000313" key="10">
    <source>
        <dbReference type="EMBL" id="KAI1901349.1"/>
    </source>
</evidence>
<dbReference type="PANTHER" id="PTHR16551">
    <property type="entry name" value="AGOUTI RELATED"/>
    <property type="match status" value="1"/>
</dbReference>
<feature type="disulfide bond" evidence="6">
    <location>
        <begin position="125"/>
        <end position="132"/>
    </location>
</feature>
<comment type="caution">
    <text evidence="10">The sequence shown here is derived from an EMBL/GenBank/DDBJ whole genome shotgun (WGS) entry which is preliminary data.</text>
</comment>
<feature type="disulfide bond" evidence="6">
    <location>
        <begin position="120"/>
        <end position="141"/>
    </location>
</feature>
<feature type="domain" description="Agouti" evidence="9">
    <location>
        <begin position="103"/>
        <end position="141"/>
    </location>
</feature>
<dbReference type="GO" id="GO:0009755">
    <property type="term" value="P:hormone-mediated signaling pathway"/>
    <property type="evidence" value="ECO:0007669"/>
    <property type="project" value="InterPro"/>
</dbReference>
<evidence type="ECO:0000256" key="7">
    <source>
        <dbReference type="SAM" id="MobiDB-lite"/>
    </source>
</evidence>
<evidence type="ECO:0000256" key="6">
    <source>
        <dbReference type="PROSITE-ProRule" id="PRU00494"/>
    </source>
</evidence>
<gene>
    <name evidence="10" type="ORF">AGOR_G00033440</name>
</gene>
<keyword evidence="2" id="KW-0964">Secreted</keyword>
<accession>A0A8T3DVE1</accession>
<keyword evidence="3 8" id="KW-0732">Signal</keyword>
<dbReference type="GO" id="GO:0005615">
    <property type="term" value="C:extracellular space"/>
    <property type="evidence" value="ECO:0007669"/>
    <property type="project" value="TreeGrafter"/>
</dbReference>
<sequence length="145" mass="16574">MLWRDMFLLCFLTAAALSMIAEGSRFRDLGKKHENDVSFKDPPSVDTGAWNPHGKQKRLFARRGLVRRQRPLALQRAMLQKPNKQPKQPKVPPAPPAVPPQRCPRVMESCVPQVPCCDPCATCHCRFFNTICYCWRIGRLCPKKS</sequence>
<dbReference type="AlphaFoldDB" id="A0A8T3DVE1"/>
<comment type="caution">
    <text evidence="6">Lacks conserved residue(s) required for the propagation of feature annotation.</text>
</comment>
<dbReference type="InterPro" id="IPR027300">
    <property type="entry name" value="Agouti_dom"/>
</dbReference>
<evidence type="ECO:0000256" key="1">
    <source>
        <dbReference type="ARBA" id="ARBA00004613"/>
    </source>
</evidence>
<dbReference type="PANTHER" id="PTHR16551:SF5">
    <property type="entry name" value="AGOUTI-RELATED PEPTIDE 2"/>
    <property type="match status" value="1"/>
</dbReference>
<feature type="disulfide bond" evidence="6">
    <location>
        <begin position="116"/>
        <end position="134"/>
    </location>
</feature>
<protein>
    <recommendedName>
        <fullName evidence="9">Agouti domain-containing protein</fullName>
    </recommendedName>
</protein>
<dbReference type="GO" id="GO:0005184">
    <property type="term" value="F:neuropeptide hormone activity"/>
    <property type="evidence" value="ECO:0007669"/>
    <property type="project" value="TreeGrafter"/>
</dbReference>